<feature type="domain" description="Amidohydrolase-related" evidence="12">
    <location>
        <begin position="84"/>
        <end position="440"/>
    </location>
</feature>
<evidence type="ECO:0000256" key="7">
    <source>
        <dbReference type="ARBA" id="ARBA00022723"/>
    </source>
</evidence>
<dbReference type="InterPro" id="IPR005920">
    <property type="entry name" value="HutI"/>
</dbReference>
<dbReference type="InterPro" id="IPR011059">
    <property type="entry name" value="Metal-dep_hydrolase_composite"/>
</dbReference>
<keyword evidence="8" id="KW-0378">Hydrolase</keyword>
<dbReference type="FunFam" id="3.20.20.140:FF:000007">
    <property type="entry name" value="Imidazolonepropionase"/>
    <property type="match status" value="1"/>
</dbReference>
<proteinExistence type="inferred from homology"/>
<dbReference type="CDD" id="cd01296">
    <property type="entry name" value="Imidazolone-5PH"/>
    <property type="match status" value="1"/>
</dbReference>
<evidence type="ECO:0000256" key="10">
    <source>
        <dbReference type="ARBA" id="ARBA00022833"/>
    </source>
</evidence>
<keyword evidence="10" id="KW-0862">Zinc</keyword>
<gene>
    <name evidence="13" type="primary">amdhd1</name>
    <name evidence="13" type="ORF">FJT64_007205</name>
</gene>
<organism evidence="13 14">
    <name type="scientific">Amphibalanus amphitrite</name>
    <name type="common">Striped barnacle</name>
    <name type="synonym">Balanus amphitrite</name>
    <dbReference type="NCBI Taxonomy" id="1232801"/>
    <lineage>
        <taxon>Eukaryota</taxon>
        <taxon>Metazoa</taxon>
        <taxon>Ecdysozoa</taxon>
        <taxon>Arthropoda</taxon>
        <taxon>Crustacea</taxon>
        <taxon>Multicrustacea</taxon>
        <taxon>Cirripedia</taxon>
        <taxon>Thoracica</taxon>
        <taxon>Thoracicalcarea</taxon>
        <taxon>Balanomorpha</taxon>
        <taxon>Balanoidea</taxon>
        <taxon>Balanidae</taxon>
        <taxon>Amphibalaninae</taxon>
        <taxon>Amphibalanus</taxon>
    </lineage>
</organism>
<protein>
    <recommendedName>
        <fullName evidence="6">Probable imidazolonepropionase</fullName>
        <ecNumber evidence="5">3.5.2.7</ecNumber>
    </recommendedName>
</protein>
<evidence type="ECO:0000256" key="2">
    <source>
        <dbReference type="ARBA" id="ARBA00001965"/>
    </source>
</evidence>
<dbReference type="NCBIfam" id="TIGR01224">
    <property type="entry name" value="hutI"/>
    <property type="match status" value="1"/>
</dbReference>
<sequence length="453" mass="48339">MGHRMRLLVHSARQVVQVCDQGQRSLRGADMDRLAVLTAETDSAGLAVAVDSDGRIAAIGTNKTVLAAYPESRFDQVVDATGRVLLPGLVDAHTHPVWSGDRVDEFAMKLAGATYMEVHQAGGGINFTVQRTRAACEADLLEALLPRLHRMLISGTTLAECKSGYGLNTATEVKQLRVLEAARSHTPVQISSTFCGAHSVPRGITSSEATDIVINEMVPEIKRLQESGELAVDSIDVFCEKNCTVVFSYDKQGVFNVDETRRILQAGKEQGWLINFHGEELNPLGSAEMGAELGAAAISHLEHVSEEGMRAMSAAGTVAVLLPTTAYILRLRPPPARQLIEHGVPVALGTDFNPNAYCLSMPLVMHLACVTLGLTMQEALAAATINSAASLGRGDTHGSLEVGKQADMVVLDAPSWKHLIYQFGEASNIISHVIKAGQVVHSRPGAAGPGSQF</sequence>
<dbReference type="UniPathway" id="UPA00379">
    <property type="reaction ID" value="UER00551"/>
</dbReference>
<evidence type="ECO:0000259" key="12">
    <source>
        <dbReference type="Pfam" id="PF01979"/>
    </source>
</evidence>
<dbReference type="InterPro" id="IPR006680">
    <property type="entry name" value="Amidohydro-rel"/>
</dbReference>
<dbReference type="Gene3D" id="3.20.20.140">
    <property type="entry name" value="Metal-dependent hydrolases"/>
    <property type="match status" value="1"/>
</dbReference>
<accession>A0A6A4VFR4</accession>
<dbReference type="PANTHER" id="PTHR42752">
    <property type="entry name" value="IMIDAZOLONEPROPIONASE"/>
    <property type="match status" value="1"/>
</dbReference>
<keyword evidence="14" id="KW-1185">Reference proteome</keyword>
<evidence type="ECO:0000256" key="6">
    <source>
        <dbReference type="ARBA" id="ARBA00013406"/>
    </source>
</evidence>
<dbReference type="SUPFAM" id="SSF51556">
    <property type="entry name" value="Metallo-dependent hydrolases"/>
    <property type="match status" value="1"/>
</dbReference>
<dbReference type="GO" id="GO:0005737">
    <property type="term" value="C:cytoplasm"/>
    <property type="evidence" value="ECO:0007669"/>
    <property type="project" value="InterPro"/>
</dbReference>
<evidence type="ECO:0000256" key="1">
    <source>
        <dbReference type="ARBA" id="ARBA00000853"/>
    </source>
</evidence>
<dbReference type="GO" id="GO:0046872">
    <property type="term" value="F:metal ion binding"/>
    <property type="evidence" value="ECO:0007669"/>
    <property type="project" value="UniProtKB-KW"/>
</dbReference>
<evidence type="ECO:0000256" key="8">
    <source>
        <dbReference type="ARBA" id="ARBA00022801"/>
    </source>
</evidence>
<comment type="cofactor">
    <cofactor evidence="2">
        <name>Fe(3+)</name>
        <dbReference type="ChEBI" id="CHEBI:29034"/>
    </cofactor>
</comment>
<dbReference type="PANTHER" id="PTHR42752:SF1">
    <property type="entry name" value="IMIDAZOLONEPROPIONASE-RELATED"/>
    <property type="match status" value="1"/>
</dbReference>
<dbReference type="SUPFAM" id="SSF51338">
    <property type="entry name" value="Composite domain of metallo-dependent hydrolases"/>
    <property type="match status" value="1"/>
</dbReference>
<dbReference type="GO" id="GO:0019557">
    <property type="term" value="P:L-histidine catabolic process to glutamate and formate"/>
    <property type="evidence" value="ECO:0007669"/>
    <property type="project" value="UniProtKB-UniPathway"/>
</dbReference>
<dbReference type="InterPro" id="IPR032466">
    <property type="entry name" value="Metal_Hydrolase"/>
</dbReference>
<dbReference type="Gene3D" id="2.30.40.10">
    <property type="entry name" value="Urease, subunit C, domain 1"/>
    <property type="match status" value="1"/>
</dbReference>
<comment type="similarity">
    <text evidence="4">Belongs to the metallo-dependent hydrolases superfamily. HutI family.</text>
</comment>
<evidence type="ECO:0000313" key="13">
    <source>
        <dbReference type="EMBL" id="KAF0295277.1"/>
    </source>
</evidence>
<name>A0A6A4VFR4_AMPAM</name>
<evidence type="ECO:0000313" key="14">
    <source>
        <dbReference type="Proteomes" id="UP000440578"/>
    </source>
</evidence>
<reference evidence="13 14" key="1">
    <citation type="submission" date="2019-07" db="EMBL/GenBank/DDBJ databases">
        <title>Draft genome assembly of a fouling barnacle, Amphibalanus amphitrite (Darwin, 1854): The first reference genome for Thecostraca.</title>
        <authorList>
            <person name="Kim W."/>
        </authorList>
    </citation>
    <scope>NUCLEOTIDE SEQUENCE [LARGE SCALE GENOMIC DNA]</scope>
    <source>
        <strain evidence="13">SNU_AA5</strain>
        <tissue evidence="13">Soma without cirri and trophi</tissue>
    </source>
</reference>
<dbReference type="Proteomes" id="UP000440578">
    <property type="component" value="Unassembled WGS sequence"/>
</dbReference>
<dbReference type="EC" id="3.5.2.7" evidence="5"/>
<comment type="pathway">
    <text evidence="3">Amino-acid degradation; L-histidine degradation into L-glutamate; N-formimidoyl-L-glutamate from L-histidine: step 3/3.</text>
</comment>
<evidence type="ECO:0000256" key="9">
    <source>
        <dbReference type="ARBA" id="ARBA00022808"/>
    </source>
</evidence>
<evidence type="ECO:0000256" key="3">
    <source>
        <dbReference type="ARBA" id="ARBA00004758"/>
    </source>
</evidence>
<dbReference type="AlphaFoldDB" id="A0A6A4VFR4"/>
<dbReference type="GO" id="GO:0050480">
    <property type="term" value="F:imidazolonepropionase activity"/>
    <property type="evidence" value="ECO:0007669"/>
    <property type="project" value="UniProtKB-EC"/>
</dbReference>
<dbReference type="OrthoDB" id="194468at2759"/>
<dbReference type="Pfam" id="PF01979">
    <property type="entry name" value="Amidohydro_1"/>
    <property type="match status" value="1"/>
</dbReference>
<dbReference type="EMBL" id="VIIS01001630">
    <property type="protein sequence ID" value="KAF0295277.1"/>
    <property type="molecule type" value="Genomic_DNA"/>
</dbReference>
<evidence type="ECO:0000256" key="5">
    <source>
        <dbReference type="ARBA" id="ARBA00012864"/>
    </source>
</evidence>
<keyword evidence="11" id="KW-0408">Iron</keyword>
<comment type="caution">
    <text evidence="13">The sequence shown here is derived from an EMBL/GenBank/DDBJ whole genome shotgun (WGS) entry which is preliminary data.</text>
</comment>
<dbReference type="GO" id="GO:0019556">
    <property type="term" value="P:L-histidine catabolic process to glutamate and formamide"/>
    <property type="evidence" value="ECO:0007669"/>
    <property type="project" value="UniProtKB-UniPathway"/>
</dbReference>
<keyword evidence="9" id="KW-0369">Histidine metabolism</keyword>
<evidence type="ECO:0000256" key="4">
    <source>
        <dbReference type="ARBA" id="ARBA00008002"/>
    </source>
</evidence>
<evidence type="ECO:0000256" key="11">
    <source>
        <dbReference type="ARBA" id="ARBA00023004"/>
    </source>
</evidence>
<comment type="catalytic activity">
    <reaction evidence="1">
        <text>4-imidazolone-5-propanoate + H2O = N-formimidoyl-L-glutamate</text>
        <dbReference type="Rhea" id="RHEA:23660"/>
        <dbReference type="ChEBI" id="CHEBI:15377"/>
        <dbReference type="ChEBI" id="CHEBI:58928"/>
        <dbReference type="ChEBI" id="CHEBI:77893"/>
        <dbReference type="EC" id="3.5.2.7"/>
    </reaction>
</comment>
<keyword evidence="7" id="KW-0479">Metal-binding</keyword>